<dbReference type="InterPro" id="IPR050863">
    <property type="entry name" value="CenT-Element_Derived"/>
</dbReference>
<evidence type="ECO:0000256" key="1">
    <source>
        <dbReference type="ARBA" id="ARBA00023125"/>
    </source>
</evidence>
<comment type="caution">
    <text evidence="4">The sequence shown here is derived from an EMBL/GenBank/DDBJ whole genome shotgun (WGS) entry which is preliminary data.</text>
</comment>
<dbReference type="GO" id="GO:0003677">
    <property type="term" value="F:DNA binding"/>
    <property type="evidence" value="ECO:0007669"/>
    <property type="project" value="UniProtKB-KW"/>
</dbReference>
<dbReference type="SUPFAM" id="SSF46689">
    <property type="entry name" value="Homeodomain-like"/>
    <property type="match status" value="1"/>
</dbReference>
<dbReference type="InterPro" id="IPR006600">
    <property type="entry name" value="HTH_CenpB_DNA-bd_dom"/>
</dbReference>
<accession>A0AAV1UAD4</accession>
<evidence type="ECO:0000313" key="4">
    <source>
        <dbReference type="EMBL" id="CAK7931136.1"/>
    </source>
</evidence>
<dbReference type="Proteomes" id="UP001162060">
    <property type="component" value="Unassembled WGS sequence"/>
</dbReference>
<reference evidence="4" key="1">
    <citation type="submission" date="2024-01" db="EMBL/GenBank/DDBJ databases">
        <authorList>
            <person name="Webb A."/>
        </authorList>
    </citation>
    <scope>NUCLEOTIDE SEQUENCE</scope>
    <source>
        <strain evidence="4">Pm1</strain>
    </source>
</reference>
<dbReference type="GO" id="GO:0005634">
    <property type="term" value="C:nucleus"/>
    <property type="evidence" value="ECO:0007669"/>
    <property type="project" value="TreeGrafter"/>
</dbReference>
<sequence>MTSHFSPSKQEASDTFVSTPVSESIEASILSSLPVGTPPATLSSTAPTSATATSHPSKLRRPGNGNGNLTNYQRKLICEFYRKSGGVMSQKDLAQWTKHEFNLKKTPAQSTISGILRRQHEFINMSSLELGIKKRRVVQHPQLDSALANWVIQMAGRGQTVQGDLTKEKAKEFAKMLGIPDSEQPEFSNGWLHSFQLRHNFSFRKFNADHHQQQQQLHHPPQQLLLGGRSSSSSIGKLEDAEVAAAGASIGMTSMNHPRRTALATSKVLYWTTMDALYNESDKYDPKDVFAVEETPVLYTMPPVQNALAEGRMRCKKRFVVSLAANADGSEKLQPLFVSHREHPKCFRKKTAEQHGLHYFSNNKAWITGVIFSRWLQRLDFAMASQKRRILLFINDMPSHVVTHLDLTNVVVFIFTPAVMQMLNPITCRVVTAFKKRFRRYHLRHAIDKAEAKNVMFDVDVLQAMKWAAMSWDEITTETIKRAWIPTQLVRNRVQMDEHELLQEEEEILLDTELEHLMMFLHLANPVPMMEYLDDETMSDYPVHEDKFDVVSNVCEVPEDEVDDAVEESPGRTLSLQEKLKAFRDVLHVLKDRSDADDSALNAIRRVQDAIRLEGQKEAMGTLNGTTGDVKDVFGLDTSSDSATASAHAMMALEPDSQQHMDASALLDSSESSALSAASASLAEGAGDHTSGMMDGAVDSSNRQQRFHAVI</sequence>
<feature type="region of interest" description="Disordered" evidence="2">
    <location>
        <begin position="678"/>
        <end position="711"/>
    </location>
</feature>
<dbReference type="Pfam" id="PF03184">
    <property type="entry name" value="DDE_1"/>
    <property type="match status" value="1"/>
</dbReference>
<evidence type="ECO:0000313" key="5">
    <source>
        <dbReference type="Proteomes" id="UP001162060"/>
    </source>
</evidence>
<dbReference type="SMART" id="SM00674">
    <property type="entry name" value="CENPB"/>
    <property type="match status" value="1"/>
</dbReference>
<evidence type="ECO:0000256" key="2">
    <source>
        <dbReference type="SAM" id="MobiDB-lite"/>
    </source>
</evidence>
<dbReference type="InterPro" id="IPR009057">
    <property type="entry name" value="Homeodomain-like_sf"/>
</dbReference>
<keyword evidence="1" id="KW-0238">DNA-binding</keyword>
<dbReference type="InterPro" id="IPR004875">
    <property type="entry name" value="DDE_SF_endonuclease_dom"/>
</dbReference>
<dbReference type="PANTHER" id="PTHR19303">
    <property type="entry name" value="TRANSPOSON"/>
    <property type="match status" value="1"/>
</dbReference>
<gene>
    <name evidence="4" type="ORF">PM001_LOCUS16286</name>
</gene>
<dbReference type="PANTHER" id="PTHR19303:SF73">
    <property type="entry name" value="PROTEIN PDC2"/>
    <property type="match status" value="1"/>
</dbReference>
<proteinExistence type="predicted"/>
<dbReference type="PROSITE" id="PS51253">
    <property type="entry name" value="HTH_CENPB"/>
    <property type="match status" value="1"/>
</dbReference>
<feature type="region of interest" description="Disordered" evidence="2">
    <location>
        <begin position="36"/>
        <end position="68"/>
    </location>
</feature>
<dbReference type="Gene3D" id="1.10.10.60">
    <property type="entry name" value="Homeodomain-like"/>
    <property type="match status" value="2"/>
</dbReference>
<organism evidence="4 5">
    <name type="scientific">Peronospora matthiolae</name>
    <dbReference type="NCBI Taxonomy" id="2874970"/>
    <lineage>
        <taxon>Eukaryota</taxon>
        <taxon>Sar</taxon>
        <taxon>Stramenopiles</taxon>
        <taxon>Oomycota</taxon>
        <taxon>Peronosporomycetes</taxon>
        <taxon>Peronosporales</taxon>
        <taxon>Peronosporaceae</taxon>
        <taxon>Peronospora</taxon>
    </lineage>
</organism>
<dbReference type="Pfam" id="PF03221">
    <property type="entry name" value="HTH_Tnp_Tc5"/>
    <property type="match status" value="1"/>
</dbReference>
<evidence type="ECO:0000259" key="3">
    <source>
        <dbReference type="PROSITE" id="PS51253"/>
    </source>
</evidence>
<protein>
    <recommendedName>
        <fullName evidence="3">HTH CENPB-type domain-containing protein</fullName>
    </recommendedName>
</protein>
<dbReference type="EMBL" id="CAKLBY020000172">
    <property type="protein sequence ID" value="CAK7931136.1"/>
    <property type="molecule type" value="Genomic_DNA"/>
</dbReference>
<feature type="compositionally biased region" description="Low complexity" evidence="2">
    <location>
        <begin position="36"/>
        <end position="56"/>
    </location>
</feature>
<feature type="domain" description="HTH CENPB-type" evidence="3">
    <location>
        <begin position="131"/>
        <end position="205"/>
    </location>
</feature>
<name>A0AAV1UAD4_9STRA</name>
<dbReference type="AlphaFoldDB" id="A0AAV1UAD4"/>